<comment type="similarity">
    <text evidence="4">Belongs to the zinc-containing alcohol dehydrogenase family.</text>
</comment>
<dbReference type="Pfam" id="PF08240">
    <property type="entry name" value="ADH_N"/>
    <property type="match status" value="1"/>
</dbReference>
<dbReference type="Pfam" id="PF00107">
    <property type="entry name" value="ADH_zinc_N"/>
    <property type="match status" value="1"/>
</dbReference>
<dbReference type="InterPro" id="IPR013149">
    <property type="entry name" value="ADH-like_C"/>
</dbReference>
<keyword evidence="7" id="KW-1185">Reference proteome</keyword>
<dbReference type="PANTHER" id="PTHR43401">
    <property type="entry name" value="L-THREONINE 3-DEHYDROGENASE"/>
    <property type="match status" value="1"/>
</dbReference>
<dbReference type="InterPro" id="IPR050129">
    <property type="entry name" value="Zn_alcohol_dh"/>
</dbReference>
<protein>
    <submittedName>
        <fullName evidence="6">Zinc-binding dehydrogenase</fullName>
    </submittedName>
</protein>
<dbReference type="PROSITE" id="PS00059">
    <property type="entry name" value="ADH_ZINC"/>
    <property type="match status" value="1"/>
</dbReference>
<comment type="cofactor">
    <cofactor evidence="4">
        <name>Zn(2+)</name>
        <dbReference type="ChEBI" id="CHEBI:29105"/>
    </cofactor>
</comment>
<dbReference type="KEGG" id="ngf:FRF71_13205"/>
<evidence type="ECO:0000256" key="1">
    <source>
        <dbReference type="ARBA" id="ARBA00022723"/>
    </source>
</evidence>
<dbReference type="SUPFAM" id="SSF50129">
    <property type="entry name" value="GroES-like"/>
    <property type="match status" value="1"/>
</dbReference>
<dbReference type="InterPro" id="IPR020843">
    <property type="entry name" value="ER"/>
</dbReference>
<keyword evidence="2 4" id="KW-0862">Zinc</keyword>
<proteinExistence type="inferred from homology"/>
<feature type="domain" description="Enoyl reductase (ER)" evidence="5">
    <location>
        <begin position="10"/>
        <end position="331"/>
    </location>
</feature>
<dbReference type="InterPro" id="IPR011032">
    <property type="entry name" value="GroES-like_sf"/>
</dbReference>
<dbReference type="InterPro" id="IPR002328">
    <property type="entry name" value="ADH_Zn_CS"/>
</dbReference>
<keyword evidence="1 4" id="KW-0479">Metal-binding</keyword>
<keyword evidence="3" id="KW-0560">Oxidoreductase</keyword>
<evidence type="ECO:0000256" key="2">
    <source>
        <dbReference type="ARBA" id="ARBA00022833"/>
    </source>
</evidence>
<name>A0A5B8S639_9SPHN</name>
<dbReference type="InterPro" id="IPR036291">
    <property type="entry name" value="NAD(P)-bd_dom_sf"/>
</dbReference>
<evidence type="ECO:0000313" key="6">
    <source>
        <dbReference type="EMBL" id="QEA17011.1"/>
    </source>
</evidence>
<reference evidence="6 7" key="1">
    <citation type="journal article" date="2013" name="J. Microbiol. Biotechnol.">
        <title>Novosphingobium ginsenosidimutans sp. nov., with the ability to convert ginsenoside.</title>
        <authorList>
            <person name="Kim J.K."/>
            <person name="He D."/>
            <person name="Liu Q.M."/>
            <person name="Park H.Y."/>
            <person name="Jung M.S."/>
            <person name="Yoon M.H."/>
            <person name="Kim S.C."/>
            <person name="Im W.T."/>
        </authorList>
    </citation>
    <scope>NUCLEOTIDE SEQUENCE [LARGE SCALE GENOMIC DNA]</scope>
    <source>
        <strain evidence="6 7">FW-6</strain>
    </source>
</reference>
<accession>A0A5B8S639</accession>
<dbReference type="OrthoDB" id="9809185at2"/>
<dbReference type="InterPro" id="IPR013154">
    <property type="entry name" value="ADH-like_N"/>
</dbReference>
<dbReference type="EMBL" id="CP042345">
    <property type="protein sequence ID" value="QEA17011.1"/>
    <property type="molecule type" value="Genomic_DNA"/>
</dbReference>
<dbReference type="SMART" id="SM00829">
    <property type="entry name" value="PKS_ER"/>
    <property type="match status" value="1"/>
</dbReference>
<evidence type="ECO:0000313" key="7">
    <source>
        <dbReference type="Proteomes" id="UP000321172"/>
    </source>
</evidence>
<dbReference type="AlphaFoldDB" id="A0A5B8S639"/>
<gene>
    <name evidence="6" type="ORF">FRF71_13205</name>
</gene>
<dbReference type="GO" id="GO:0016616">
    <property type="term" value="F:oxidoreductase activity, acting on the CH-OH group of donors, NAD or NADP as acceptor"/>
    <property type="evidence" value="ECO:0007669"/>
    <property type="project" value="UniProtKB-ARBA"/>
</dbReference>
<evidence type="ECO:0000256" key="3">
    <source>
        <dbReference type="ARBA" id="ARBA00023002"/>
    </source>
</evidence>
<dbReference type="Proteomes" id="UP000321172">
    <property type="component" value="Chromosome"/>
</dbReference>
<dbReference type="RefSeq" id="WP_147091090.1">
    <property type="nucleotide sequence ID" value="NZ_BAABJD010000002.1"/>
</dbReference>
<organism evidence="6 7">
    <name type="scientific">Novosphingobium ginsenosidimutans</name>
    <dbReference type="NCBI Taxonomy" id="1176536"/>
    <lineage>
        <taxon>Bacteria</taxon>
        <taxon>Pseudomonadati</taxon>
        <taxon>Pseudomonadota</taxon>
        <taxon>Alphaproteobacteria</taxon>
        <taxon>Sphingomonadales</taxon>
        <taxon>Sphingomonadaceae</taxon>
        <taxon>Novosphingobium</taxon>
    </lineage>
</organism>
<sequence>MRAAVFKEAGKPWAIEERPDPTPGEGEAVIRVGRCGICGTDLNMTSGRGYDFPCDTVLGHEFSGEVVAVGKGVETLRVGDRVTALPAAGCGHCDLCHAGQVVMCSNMAPYAGGYAEYMRIAERTAVKLPAALSLNDGALIEPLAVGLHGVRLAQLPLGAKVLVLGAGAVGLAATFWARRLGAGKVVSASRSERRRDMALTLGADDYVLTGEGEAERINEALGGMPDYVFEAAGAVGLLQQSINLVRPNGHVVSLGFCMAPDPVIPGVSTFKQVKLAFSMAWTVPEFRYAVDTMDAGHVEPRQMITSNIGLDDLPDMIDRLRGENTETKVHVDPWA</sequence>
<dbReference type="SUPFAM" id="SSF51735">
    <property type="entry name" value="NAD(P)-binding Rossmann-fold domains"/>
    <property type="match status" value="1"/>
</dbReference>
<evidence type="ECO:0000259" key="5">
    <source>
        <dbReference type="SMART" id="SM00829"/>
    </source>
</evidence>
<dbReference type="Gene3D" id="3.40.50.720">
    <property type="entry name" value="NAD(P)-binding Rossmann-like Domain"/>
    <property type="match status" value="1"/>
</dbReference>
<dbReference type="Gene3D" id="3.90.180.10">
    <property type="entry name" value="Medium-chain alcohol dehydrogenases, catalytic domain"/>
    <property type="match status" value="1"/>
</dbReference>
<evidence type="ECO:0000256" key="4">
    <source>
        <dbReference type="RuleBase" id="RU361277"/>
    </source>
</evidence>
<dbReference type="GO" id="GO:0008270">
    <property type="term" value="F:zinc ion binding"/>
    <property type="evidence" value="ECO:0007669"/>
    <property type="project" value="InterPro"/>
</dbReference>
<dbReference type="PANTHER" id="PTHR43401:SF5">
    <property type="entry name" value="ALCOHOL DEHYDROGENASE-RELATED"/>
    <property type="match status" value="1"/>
</dbReference>